<evidence type="ECO:0000256" key="1">
    <source>
        <dbReference type="ARBA" id="ARBA00004141"/>
    </source>
</evidence>
<dbReference type="Pfam" id="PF01098">
    <property type="entry name" value="FTSW_RODA_SPOVE"/>
    <property type="match status" value="2"/>
</dbReference>
<feature type="transmembrane region" description="Helical" evidence="13">
    <location>
        <begin position="377"/>
        <end position="398"/>
    </location>
</feature>
<feature type="transmembrane region" description="Helical" evidence="13">
    <location>
        <begin position="76"/>
        <end position="97"/>
    </location>
</feature>
<dbReference type="PANTHER" id="PTHR30474:SF1">
    <property type="entry name" value="PEPTIDOGLYCAN GLYCOSYLTRANSFERASE MRDB"/>
    <property type="match status" value="1"/>
</dbReference>
<dbReference type="PANTHER" id="PTHR30474">
    <property type="entry name" value="CELL CYCLE PROTEIN"/>
    <property type="match status" value="1"/>
</dbReference>
<evidence type="ECO:0000256" key="2">
    <source>
        <dbReference type="ARBA" id="ARBA00022475"/>
    </source>
</evidence>
<accession>A0A3D1UEN7</accession>
<dbReference type="PROSITE" id="PS00428">
    <property type="entry name" value="FTSW_RODA_SPOVE"/>
    <property type="match status" value="1"/>
</dbReference>
<evidence type="ECO:0000313" key="15">
    <source>
        <dbReference type="EMBL" id="RGY08955.1"/>
    </source>
</evidence>
<dbReference type="GO" id="GO:0016757">
    <property type="term" value="F:glycosyltransferase activity"/>
    <property type="evidence" value="ECO:0007669"/>
    <property type="project" value="UniProtKB-KW"/>
</dbReference>
<dbReference type="OMA" id="PMMVAWY"/>
<feature type="transmembrane region" description="Helical" evidence="13">
    <location>
        <begin position="260"/>
        <end position="277"/>
    </location>
</feature>
<feature type="transmembrane region" description="Helical" evidence="13">
    <location>
        <begin position="230"/>
        <end position="248"/>
    </location>
</feature>
<feature type="transmembrane region" description="Helical" evidence="13">
    <location>
        <begin position="443"/>
        <end position="464"/>
    </location>
</feature>
<evidence type="ECO:0000256" key="7">
    <source>
        <dbReference type="ARBA" id="ARBA00022984"/>
    </source>
</evidence>
<keyword evidence="5 13" id="KW-0812">Transmembrane</keyword>
<keyword evidence="4" id="KW-0808">Transferase</keyword>
<dbReference type="GeneID" id="61273971"/>
<evidence type="ECO:0000313" key="17">
    <source>
        <dbReference type="Proteomes" id="UP000284434"/>
    </source>
</evidence>
<keyword evidence="9 13" id="KW-0472">Membrane</keyword>
<sequence>MNRQSELLKNIDWLSIFLYTLLVFMGWLNIYAAVYDESHSNILDIDLKYGKQLLWIGAAFVLGIFILLTDSKFFTAFSFVIYGLTVGLLAAVLVFGVESHGARSWFEIGGIRIQPAEFGKFATCLAIANVMSRHGFKIMRFSSLALIGLLLAIPAGLIVLQNDTGSALVYSSFILVMYREGLHGSLLLLCFIAIAIFIFTLIYPPIVVLSLIIAGTLIAFLYYRQNKQEFYRIIIFLVSCFLFLLFLKWLFEFNIGNERLLLYAYLSTGLIGIYFIYKRKMKHILLVLLASWVCIGATVGVDYAFEKLQPHQKDRINNLLGIETDLTGAGYNVNQSKIAIGSGGLLGKGFLQGTQTKFNFVPEQSTDFIFCTVGEEWGFVGSAILIGLLMAFILRIIYLAERQRSDFSRIYGYGVASILFFHVAINIGMTIGMAPVIGIPLPFFSYGGSSLWAFTILIFIFLRLDANRLQVFS</sequence>
<proteinExistence type="predicted"/>
<dbReference type="NCBIfam" id="NF037961">
    <property type="entry name" value="RodA_shape"/>
    <property type="match status" value="2"/>
</dbReference>
<dbReference type="EMBL" id="QSCO01000004">
    <property type="protein sequence ID" value="RGY08955.1"/>
    <property type="molecule type" value="Genomic_DNA"/>
</dbReference>
<reference evidence="16 17" key="1">
    <citation type="submission" date="2018-08" db="EMBL/GenBank/DDBJ databases">
        <title>A genome reference for cultivated species of the human gut microbiota.</title>
        <authorList>
            <person name="Zou Y."/>
            <person name="Xue W."/>
            <person name="Luo G."/>
        </authorList>
    </citation>
    <scope>NUCLEOTIDE SEQUENCE [LARGE SCALE GENOMIC DNA]</scope>
    <source>
        <strain evidence="14 16">AF14-6AC</strain>
        <strain evidence="15 17">OF03-11</strain>
    </source>
</reference>
<evidence type="ECO:0000256" key="4">
    <source>
        <dbReference type="ARBA" id="ARBA00022679"/>
    </source>
</evidence>
<evidence type="ECO:0000256" key="6">
    <source>
        <dbReference type="ARBA" id="ARBA00022960"/>
    </source>
</evidence>
<keyword evidence="8 13" id="KW-1133">Transmembrane helix</keyword>
<protein>
    <recommendedName>
        <fullName evidence="12">Cell wall polymerase</fullName>
    </recommendedName>
    <alternativeName>
        <fullName evidence="11">Peptidoglycan polymerase</fullName>
    </alternativeName>
</protein>
<keyword evidence="2" id="KW-1003">Cell membrane</keyword>
<dbReference type="Proteomes" id="UP000284434">
    <property type="component" value="Unassembled WGS sequence"/>
</dbReference>
<evidence type="ECO:0000256" key="8">
    <source>
        <dbReference type="ARBA" id="ARBA00022989"/>
    </source>
</evidence>
<evidence type="ECO:0000256" key="3">
    <source>
        <dbReference type="ARBA" id="ARBA00022676"/>
    </source>
</evidence>
<dbReference type="GO" id="GO:0005886">
    <property type="term" value="C:plasma membrane"/>
    <property type="evidence" value="ECO:0007669"/>
    <property type="project" value="TreeGrafter"/>
</dbReference>
<comment type="subcellular location">
    <subcellularLocation>
        <location evidence="1">Membrane</location>
        <topology evidence="1">Multi-pass membrane protein</topology>
    </subcellularLocation>
</comment>
<evidence type="ECO:0000313" key="16">
    <source>
        <dbReference type="Proteomes" id="UP000283426"/>
    </source>
</evidence>
<dbReference type="RefSeq" id="WP_013611052.1">
    <property type="nucleotide sequence ID" value="NZ_BAABYK010000001.1"/>
</dbReference>
<dbReference type="GO" id="GO:0071555">
    <property type="term" value="P:cell wall organization"/>
    <property type="evidence" value="ECO:0007669"/>
    <property type="project" value="UniProtKB-KW"/>
</dbReference>
<feature type="transmembrane region" description="Helical" evidence="13">
    <location>
        <begin position="410"/>
        <end position="437"/>
    </location>
</feature>
<gene>
    <name evidence="14" type="ORF">DWW24_08235</name>
    <name evidence="15" type="ORF">DXA53_03645</name>
</gene>
<dbReference type="Proteomes" id="UP000283426">
    <property type="component" value="Unassembled WGS sequence"/>
</dbReference>
<feature type="transmembrane region" description="Helical" evidence="13">
    <location>
        <begin position="138"/>
        <end position="160"/>
    </location>
</feature>
<organism evidence="14 16">
    <name type="scientific">Odoribacter splanchnicus</name>
    <dbReference type="NCBI Taxonomy" id="28118"/>
    <lineage>
        <taxon>Bacteria</taxon>
        <taxon>Pseudomonadati</taxon>
        <taxon>Bacteroidota</taxon>
        <taxon>Bacteroidia</taxon>
        <taxon>Bacteroidales</taxon>
        <taxon>Odoribacteraceae</taxon>
        <taxon>Odoribacter</taxon>
    </lineage>
</organism>
<dbReference type="InterPro" id="IPR018365">
    <property type="entry name" value="Cell_cycle_FtsW-rel_CS"/>
</dbReference>
<evidence type="ECO:0000256" key="13">
    <source>
        <dbReference type="SAM" id="Phobius"/>
    </source>
</evidence>
<dbReference type="EMBL" id="QRYW01000015">
    <property type="protein sequence ID" value="RGV27127.1"/>
    <property type="molecule type" value="Genomic_DNA"/>
</dbReference>
<evidence type="ECO:0000256" key="10">
    <source>
        <dbReference type="ARBA" id="ARBA00023316"/>
    </source>
</evidence>
<dbReference type="InterPro" id="IPR011923">
    <property type="entry name" value="RodA/MrdB"/>
</dbReference>
<evidence type="ECO:0000313" key="14">
    <source>
        <dbReference type="EMBL" id="RGV27127.1"/>
    </source>
</evidence>
<evidence type="ECO:0000256" key="12">
    <source>
        <dbReference type="ARBA" id="ARBA00033270"/>
    </source>
</evidence>
<dbReference type="GO" id="GO:0009252">
    <property type="term" value="P:peptidoglycan biosynthetic process"/>
    <property type="evidence" value="ECO:0007669"/>
    <property type="project" value="UniProtKB-KW"/>
</dbReference>
<dbReference type="GO" id="GO:0008360">
    <property type="term" value="P:regulation of cell shape"/>
    <property type="evidence" value="ECO:0007669"/>
    <property type="project" value="UniProtKB-KW"/>
</dbReference>
<dbReference type="GO" id="GO:0015648">
    <property type="term" value="F:lipid-linked peptidoglycan transporter activity"/>
    <property type="evidence" value="ECO:0007669"/>
    <property type="project" value="TreeGrafter"/>
</dbReference>
<feature type="transmembrane region" description="Helical" evidence="13">
    <location>
        <begin position="12"/>
        <end position="32"/>
    </location>
</feature>
<evidence type="ECO:0000256" key="11">
    <source>
        <dbReference type="ARBA" id="ARBA00032370"/>
    </source>
</evidence>
<dbReference type="GO" id="GO:0032153">
    <property type="term" value="C:cell division site"/>
    <property type="evidence" value="ECO:0007669"/>
    <property type="project" value="TreeGrafter"/>
</dbReference>
<evidence type="ECO:0000256" key="9">
    <source>
        <dbReference type="ARBA" id="ARBA00023136"/>
    </source>
</evidence>
<name>A0A3D1UEN7_9BACT</name>
<keyword evidence="3" id="KW-0328">Glycosyltransferase</keyword>
<dbReference type="GO" id="GO:0051301">
    <property type="term" value="P:cell division"/>
    <property type="evidence" value="ECO:0007669"/>
    <property type="project" value="InterPro"/>
</dbReference>
<comment type="caution">
    <text evidence="14">The sequence shown here is derived from an EMBL/GenBank/DDBJ whole genome shotgun (WGS) entry which is preliminary data.</text>
</comment>
<keyword evidence="7" id="KW-0573">Peptidoglycan synthesis</keyword>
<evidence type="ECO:0000256" key="5">
    <source>
        <dbReference type="ARBA" id="ARBA00022692"/>
    </source>
</evidence>
<dbReference type="NCBIfam" id="TIGR02210">
    <property type="entry name" value="rodA_shape"/>
    <property type="match status" value="1"/>
</dbReference>
<dbReference type="AlphaFoldDB" id="A0A3D1UEN7"/>
<feature type="transmembrane region" description="Helical" evidence="13">
    <location>
        <begin position="284"/>
        <end position="305"/>
    </location>
</feature>
<feature type="transmembrane region" description="Helical" evidence="13">
    <location>
        <begin position="181"/>
        <end position="200"/>
    </location>
</feature>
<feature type="transmembrane region" description="Helical" evidence="13">
    <location>
        <begin position="52"/>
        <end position="69"/>
    </location>
</feature>
<keyword evidence="6" id="KW-0133">Cell shape</keyword>
<keyword evidence="10" id="KW-0961">Cell wall biogenesis/degradation</keyword>
<feature type="transmembrane region" description="Helical" evidence="13">
    <location>
        <begin position="206"/>
        <end position="223"/>
    </location>
</feature>
<dbReference type="InterPro" id="IPR001182">
    <property type="entry name" value="FtsW/RodA"/>
</dbReference>